<organism evidence="4 5">
    <name type="scientific">Artemia franciscana</name>
    <name type="common">Brine shrimp</name>
    <name type="synonym">Artemia sanfranciscana</name>
    <dbReference type="NCBI Taxonomy" id="6661"/>
    <lineage>
        <taxon>Eukaryota</taxon>
        <taxon>Metazoa</taxon>
        <taxon>Ecdysozoa</taxon>
        <taxon>Arthropoda</taxon>
        <taxon>Crustacea</taxon>
        <taxon>Branchiopoda</taxon>
        <taxon>Anostraca</taxon>
        <taxon>Artemiidae</taxon>
        <taxon>Artemia</taxon>
    </lineage>
</organism>
<keyword evidence="5" id="KW-1185">Reference proteome</keyword>
<comment type="caution">
    <text evidence="4">The sequence shown here is derived from an EMBL/GenBank/DDBJ whole genome shotgun (WGS) entry which is preliminary data.</text>
</comment>
<evidence type="ECO:0000313" key="4">
    <source>
        <dbReference type="EMBL" id="KAK2707399.1"/>
    </source>
</evidence>
<dbReference type="SUPFAM" id="SSF47473">
    <property type="entry name" value="EF-hand"/>
    <property type="match status" value="1"/>
</dbReference>
<sequence>MMPDVDISKLTPEEKDFYYFKLHDYDGNLKLDGLELYSAISHILPEPDFKPRDTEEEKNRKLEEIRRINNANMQVYVRMIDSVLEEDDIDKDGYLSYSEYKATRDSTKRRLRDYLMTTTIGKYNIDSESKTTEDKMWREFYGVLDGVLSEFEEYFSIQLPVLEATRCSIPKSKNFTDLNLFRVIATYFDHARIDTMQLKCQALIARAFL</sequence>
<evidence type="ECO:0000256" key="3">
    <source>
        <dbReference type="ARBA" id="ARBA00022837"/>
    </source>
</evidence>
<evidence type="ECO:0000256" key="2">
    <source>
        <dbReference type="ARBA" id="ARBA00022737"/>
    </source>
</evidence>
<dbReference type="InterPro" id="IPR018247">
    <property type="entry name" value="EF_Hand_1_Ca_BS"/>
</dbReference>
<dbReference type="EMBL" id="JAVRJZ010000019">
    <property type="protein sequence ID" value="KAK2707399.1"/>
    <property type="molecule type" value="Genomic_DNA"/>
</dbReference>
<accession>A0AA88KZ22</accession>
<protein>
    <recommendedName>
        <fullName evidence="6">EF-hand domain-containing protein</fullName>
    </recommendedName>
</protein>
<dbReference type="InterPro" id="IPR052110">
    <property type="entry name" value="MCFD2-like"/>
</dbReference>
<gene>
    <name evidence="4" type="ORF">QYM36_015182</name>
</gene>
<dbReference type="AlphaFoldDB" id="A0AA88KZ22"/>
<keyword evidence="2" id="KW-0677">Repeat</keyword>
<evidence type="ECO:0000313" key="5">
    <source>
        <dbReference type="Proteomes" id="UP001187531"/>
    </source>
</evidence>
<evidence type="ECO:0008006" key="6">
    <source>
        <dbReference type="Google" id="ProtNLM"/>
    </source>
</evidence>
<dbReference type="PANTHER" id="PTHR23104">
    <property type="entry name" value="MULTIPLE COAGULATION FACTOR DEFICIENCY PROTEIN 2 NEURAL STEM CELL DERIVED NEURONAL SURVIVAL PROTEIN"/>
    <property type="match status" value="1"/>
</dbReference>
<dbReference type="PROSITE" id="PS00018">
    <property type="entry name" value="EF_HAND_1"/>
    <property type="match status" value="1"/>
</dbReference>
<dbReference type="Gene3D" id="1.10.238.10">
    <property type="entry name" value="EF-hand"/>
    <property type="match status" value="1"/>
</dbReference>
<proteinExistence type="predicted"/>
<name>A0AA88KZ22_ARTSF</name>
<dbReference type="InterPro" id="IPR011992">
    <property type="entry name" value="EF-hand-dom_pair"/>
</dbReference>
<dbReference type="PANTHER" id="PTHR23104:SF1">
    <property type="entry name" value="EF-HAND DOMAIN-CONTAINING PROTEIN"/>
    <property type="match status" value="1"/>
</dbReference>
<keyword evidence="3" id="KW-0106">Calcium</keyword>
<keyword evidence="1" id="KW-0732">Signal</keyword>
<evidence type="ECO:0000256" key="1">
    <source>
        <dbReference type="ARBA" id="ARBA00022729"/>
    </source>
</evidence>
<dbReference type="Proteomes" id="UP001187531">
    <property type="component" value="Unassembled WGS sequence"/>
</dbReference>
<reference evidence="4" key="1">
    <citation type="submission" date="2023-07" db="EMBL/GenBank/DDBJ databases">
        <title>Chromosome-level genome assembly of Artemia franciscana.</title>
        <authorList>
            <person name="Jo E."/>
        </authorList>
    </citation>
    <scope>NUCLEOTIDE SEQUENCE</scope>
    <source>
        <tissue evidence="4">Whole body</tissue>
    </source>
</reference>